<comment type="caution">
    <text evidence="1">The sequence shown here is derived from an EMBL/GenBank/DDBJ whole genome shotgun (WGS) entry which is preliminary data.</text>
</comment>
<dbReference type="EMBL" id="JADDIV010000004">
    <property type="protein sequence ID" value="MBE7368708.1"/>
    <property type="molecule type" value="Genomic_DNA"/>
</dbReference>
<reference evidence="1 2" key="1">
    <citation type="submission" date="2020-10" db="EMBL/GenBank/DDBJ databases">
        <title>Ramlibacter sp. HM2 16S ribosomal RNA gene Genome sequencing and assembly.</title>
        <authorList>
            <person name="Kang M."/>
        </authorList>
    </citation>
    <scope>NUCLEOTIDE SEQUENCE [LARGE SCALE GENOMIC DNA]</scope>
    <source>
        <strain evidence="1 2">HM2</strain>
    </source>
</reference>
<evidence type="ECO:0000313" key="2">
    <source>
        <dbReference type="Proteomes" id="UP000806285"/>
    </source>
</evidence>
<dbReference type="GO" id="GO:0016740">
    <property type="term" value="F:transferase activity"/>
    <property type="evidence" value="ECO:0007669"/>
    <property type="project" value="UniProtKB-KW"/>
</dbReference>
<dbReference type="PANTHER" id="PTHR48228:SF5">
    <property type="entry name" value="ALPHA-METHYLACYL-COA RACEMASE"/>
    <property type="match status" value="1"/>
</dbReference>
<name>A0ABR9S5B4_9BURK</name>
<sequence length="407" mass="43607">MTPPGILSGMRVVEAAAFVAAPLGGMTLAQMGADVIRIDPLAGGLDHHRWPVTEEGTSLFWCGLNKSKRSVALDLQSPQGREIAMALACAPGENAGLFLTNFPPRGWLDPDKLRARRPDLIQLTLQGDRHGGSAVDYTVNARLGVPYFTGEPGIEGAVNHVLPAWDLVTGQMVAVGLLAAERHRRLTGEGQHVKLALQDVGLAVMNHLGFLEEARRGRPRERHGNELFGAFGRDFTTADGERVMVVGLTAKMWRTLCEALGIQAQVDALGAELGLDLGQEGHRFRARRELAALVAPRIAGRTLADLAATFDRLGVCWGRYQDVAQLVRDDPECSPANPMFSTIEQAGVGPMLAAGLPLDFSARARLPAAPAPRLGQHTEEVLHELLGIDAAAFGRLHDQGVVAQRGG</sequence>
<protein>
    <submittedName>
        <fullName evidence="1">CoA transferase</fullName>
    </submittedName>
</protein>
<dbReference type="Proteomes" id="UP000806285">
    <property type="component" value="Unassembled WGS sequence"/>
</dbReference>
<dbReference type="InterPro" id="IPR050509">
    <property type="entry name" value="CoA-transferase_III"/>
</dbReference>
<dbReference type="SUPFAM" id="SSF89796">
    <property type="entry name" value="CoA-transferase family III (CaiB/BaiF)"/>
    <property type="match status" value="1"/>
</dbReference>
<dbReference type="Pfam" id="PF02515">
    <property type="entry name" value="CoA_transf_3"/>
    <property type="match status" value="1"/>
</dbReference>
<accession>A0ABR9S5B4</accession>
<keyword evidence="1" id="KW-0808">Transferase</keyword>
<dbReference type="RefSeq" id="WP_193677339.1">
    <property type="nucleotide sequence ID" value="NZ_JADDIV010000004.1"/>
</dbReference>
<dbReference type="InterPro" id="IPR003673">
    <property type="entry name" value="CoA-Trfase_fam_III"/>
</dbReference>
<organism evidence="1 2">
    <name type="scientific">Ramlibacter pallidus</name>
    <dbReference type="NCBI Taxonomy" id="2780087"/>
    <lineage>
        <taxon>Bacteria</taxon>
        <taxon>Pseudomonadati</taxon>
        <taxon>Pseudomonadota</taxon>
        <taxon>Betaproteobacteria</taxon>
        <taxon>Burkholderiales</taxon>
        <taxon>Comamonadaceae</taxon>
        <taxon>Ramlibacter</taxon>
    </lineage>
</organism>
<dbReference type="InterPro" id="IPR023606">
    <property type="entry name" value="CoA-Trfase_III_dom_1_sf"/>
</dbReference>
<proteinExistence type="predicted"/>
<gene>
    <name evidence="1" type="ORF">IM787_14200</name>
</gene>
<dbReference type="Gene3D" id="3.40.50.10540">
    <property type="entry name" value="Crotonobetainyl-coa:carnitine coa-transferase, domain 1"/>
    <property type="match status" value="1"/>
</dbReference>
<dbReference type="InterPro" id="IPR044855">
    <property type="entry name" value="CoA-Trfase_III_dom3_sf"/>
</dbReference>
<evidence type="ECO:0000313" key="1">
    <source>
        <dbReference type="EMBL" id="MBE7368708.1"/>
    </source>
</evidence>
<dbReference type="PANTHER" id="PTHR48228">
    <property type="entry name" value="SUCCINYL-COA--D-CITRAMALATE COA-TRANSFERASE"/>
    <property type="match status" value="1"/>
</dbReference>
<keyword evidence="2" id="KW-1185">Reference proteome</keyword>
<dbReference type="Gene3D" id="3.30.1540.10">
    <property type="entry name" value="formyl-coa transferase, domain 3"/>
    <property type="match status" value="1"/>
</dbReference>